<evidence type="ECO:0000313" key="1">
    <source>
        <dbReference type="EMBL" id="KAJ8636108.1"/>
    </source>
</evidence>
<protein>
    <submittedName>
        <fullName evidence="1">Uncharacterized protein</fullName>
    </submittedName>
</protein>
<reference evidence="1 2" key="1">
    <citation type="journal article" date="2022" name="Hortic Res">
        <title>A haplotype resolved chromosomal level avocado genome allows analysis of novel avocado genes.</title>
        <authorList>
            <person name="Nath O."/>
            <person name="Fletcher S.J."/>
            <person name="Hayward A."/>
            <person name="Shaw L.M."/>
            <person name="Masouleh A.K."/>
            <person name="Furtado A."/>
            <person name="Henry R.J."/>
            <person name="Mitter N."/>
        </authorList>
    </citation>
    <scope>NUCLEOTIDE SEQUENCE [LARGE SCALE GENOMIC DNA]</scope>
    <source>
        <strain evidence="2">cv. Hass</strain>
    </source>
</reference>
<name>A0ACC2LSD4_PERAE</name>
<organism evidence="1 2">
    <name type="scientific">Persea americana</name>
    <name type="common">Avocado</name>
    <dbReference type="NCBI Taxonomy" id="3435"/>
    <lineage>
        <taxon>Eukaryota</taxon>
        <taxon>Viridiplantae</taxon>
        <taxon>Streptophyta</taxon>
        <taxon>Embryophyta</taxon>
        <taxon>Tracheophyta</taxon>
        <taxon>Spermatophyta</taxon>
        <taxon>Magnoliopsida</taxon>
        <taxon>Magnoliidae</taxon>
        <taxon>Laurales</taxon>
        <taxon>Lauraceae</taxon>
        <taxon>Persea</taxon>
    </lineage>
</organism>
<sequence length="264" mass="30601">MSEIEEMDDVIYFCTTMHKFCHTTIVMHVCHANKASDMHSLLENTRLVDELFYSMQHSCVFSRSTSVSYIVRSNRSTTALRARNPSSTTTAHTPHAEQHVKCKSCQLERLFVITVDSGRMQYRCERCNSIGFVQMILGQGEEHAFQPYQNGQEVFSQGVVFEVEDVELLTCNFDALWWAESIDERRKSYYDMDLFKEDYTVYDQELGVTVDISGLKTRLEKDEDGDGDGDDDDDGDGDEYRYGYGDEYGYEDEYIYDYGDDDEY</sequence>
<gene>
    <name evidence="1" type="ORF">MRB53_010375</name>
</gene>
<dbReference type="EMBL" id="CM056811">
    <property type="protein sequence ID" value="KAJ8636108.1"/>
    <property type="molecule type" value="Genomic_DNA"/>
</dbReference>
<keyword evidence="2" id="KW-1185">Reference proteome</keyword>
<proteinExistence type="predicted"/>
<evidence type="ECO:0000313" key="2">
    <source>
        <dbReference type="Proteomes" id="UP001234297"/>
    </source>
</evidence>
<accession>A0ACC2LSD4</accession>
<dbReference type="Proteomes" id="UP001234297">
    <property type="component" value="Chromosome 3"/>
</dbReference>
<comment type="caution">
    <text evidence="1">The sequence shown here is derived from an EMBL/GenBank/DDBJ whole genome shotgun (WGS) entry which is preliminary data.</text>
</comment>